<feature type="transmembrane region" description="Helical" evidence="1">
    <location>
        <begin position="69"/>
        <end position="88"/>
    </location>
</feature>
<feature type="transmembrane region" description="Helical" evidence="1">
    <location>
        <begin position="184"/>
        <end position="211"/>
    </location>
</feature>
<keyword evidence="1" id="KW-1133">Transmembrane helix</keyword>
<feature type="transmembrane region" description="Helical" evidence="1">
    <location>
        <begin position="108"/>
        <end position="126"/>
    </location>
</feature>
<dbReference type="InterPro" id="IPR039447">
    <property type="entry name" value="UreH-like_TM_dom"/>
</dbReference>
<proteinExistence type="predicted"/>
<feature type="transmembrane region" description="Helical" evidence="1">
    <location>
        <begin position="147"/>
        <end position="172"/>
    </location>
</feature>
<dbReference type="KEGG" id="psua:FLK61_39370"/>
<evidence type="ECO:0000259" key="2">
    <source>
        <dbReference type="Pfam" id="PF13386"/>
    </source>
</evidence>
<reference evidence="4" key="1">
    <citation type="submission" date="2019-07" db="EMBL/GenBank/DDBJ databases">
        <title>Bacillus alkalisoli sp. nov. isolated from saline soil.</title>
        <authorList>
            <person name="Sun J.-Q."/>
            <person name="Xu L."/>
        </authorList>
    </citation>
    <scope>NUCLEOTIDE SEQUENCE [LARGE SCALE GENOMIC DNA]</scope>
    <source>
        <strain evidence="4">M4U3P1</strain>
    </source>
</reference>
<keyword evidence="1" id="KW-0812">Transmembrane</keyword>
<name>A0A859FJ90_9BACI</name>
<feature type="transmembrane region" description="Helical" evidence="1">
    <location>
        <begin position="223"/>
        <end position="240"/>
    </location>
</feature>
<keyword evidence="4" id="KW-1185">Reference proteome</keyword>
<dbReference type="Pfam" id="PF13386">
    <property type="entry name" value="DsbD_2"/>
    <property type="match status" value="1"/>
</dbReference>
<dbReference type="RefSeq" id="WP_176010646.1">
    <property type="nucleotide sequence ID" value="NZ_CP041372.2"/>
</dbReference>
<organism evidence="3 4">
    <name type="scientific">Paenalkalicoccus suaedae</name>
    <dbReference type="NCBI Taxonomy" id="2592382"/>
    <lineage>
        <taxon>Bacteria</taxon>
        <taxon>Bacillati</taxon>
        <taxon>Bacillota</taxon>
        <taxon>Bacilli</taxon>
        <taxon>Bacillales</taxon>
        <taxon>Bacillaceae</taxon>
        <taxon>Paenalkalicoccus</taxon>
    </lineage>
</organism>
<dbReference type="Proteomes" id="UP000318138">
    <property type="component" value="Chromosome"/>
</dbReference>
<evidence type="ECO:0000256" key="1">
    <source>
        <dbReference type="SAM" id="Phobius"/>
    </source>
</evidence>
<protein>
    <submittedName>
        <fullName evidence="3">Sulfite exporter TauE/SafE family protein</fullName>
    </submittedName>
</protein>
<dbReference type="AlphaFoldDB" id="A0A859FJ90"/>
<dbReference type="EMBL" id="CP041372">
    <property type="protein sequence ID" value="QKS72676.1"/>
    <property type="molecule type" value="Genomic_DNA"/>
</dbReference>
<dbReference type="InterPro" id="IPR051790">
    <property type="entry name" value="Cytochrome_c-biogenesis_DsbD"/>
</dbReference>
<keyword evidence="1" id="KW-0472">Membrane</keyword>
<dbReference type="PANTHER" id="PTHR31272:SF4">
    <property type="entry name" value="CYTOCHROME C-TYPE BIOGENESIS PROTEIN HI_1454-RELATED"/>
    <property type="match status" value="1"/>
</dbReference>
<dbReference type="PANTHER" id="PTHR31272">
    <property type="entry name" value="CYTOCHROME C-TYPE BIOGENESIS PROTEIN HI_1454-RELATED"/>
    <property type="match status" value="1"/>
</dbReference>
<feature type="transmembrane region" description="Helical" evidence="1">
    <location>
        <begin position="28"/>
        <end position="57"/>
    </location>
</feature>
<evidence type="ECO:0000313" key="3">
    <source>
        <dbReference type="EMBL" id="QKS72676.1"/>
    </source>
</evidence>
<sequence length="241" mass="26548">MFDYVERISAILREPFMNAALAFESTPIVFAFVLGIVGALAPCQFSGNLSAITLYGSRSLREGISWPETFFYTLGKIVAFTGLGALVWLIGQEFQRELTPYFPWLRRIVGPTLIIMGLYMIGAFRLTQTVSLWRQRTERIKGKGGAFMLGFSFSLAFCPTMFILFFGLLMPLTFTSSVGGALPAVFAVGTALPFLFIIGSIWFLGAGSALVKKGRRVGRYVQYVAGAVLIVIGVLDIVTFW</sequence>
<gene>
    <name evidence="3" type="ORF">FLK61_39370</name>
</gene>
<feature type="domain" description="Urease accessory protein UreH-like transmembrane" evidence="2">
    <location>
        <begin position="31"/>
        <end position="235"/>
    </location>
</feature>
<evidence type="ECO:0000313" key="4">
    <source>
        <dbReference type="Proteomes" id="UP000318138"/>
    </source>
</evidence>
<accession>A0A859FJ90</accession>